<feature type="transmembrane region" description="Helical" evidence="5">
    <location>
        <begin position="226"/>
        <end position="245"/>
    </location>
</feature>
<evidence type="ECO:0000256" key="4">
    <source>
        <dbReference type="ARBA" id="ARBA00023136"/>
    </source>
</evidence>
<feature type="transmembrane region" description="Helical" evidence="5">
    <location>
        <begin position="21"/>
        <end position="41"/>
    </location>
</feature>
<dbReference type="InterPro" id="IPR013525">
    <property type="entry name" value="ABC2_TM"/>
</dbReference>
<feature type="transmembrane region" description="Helical" evidence="5">
    <location>
        <begin position="47"/>
        <end position="69"/>
    </location>
</feature>
<feature type="domain" description="ABC transmembrane type-2" evidence="6">
    <location>
        <begin position="25"/>
        <end position="248"/>
    </location>
</feature>
<name>A0A485LY35_9ZZZZ</name>
<dbReference type="AlphaFoldDB" id="A0A485LY35"/>
<dbReference type="GO" id="GO:0043190">
    <property type="term" value="C:ATP-binding cassette (ABC) transporter complex"/>
    <property type="evidence" value="ECO:0007669"/>
    <property type="project" value="InterPro"/>
</dbReference>
<reference evidence="7" key="1">
    <citation type="submission" date="2019-03" db="EMBL/GenBank/DDBJ databases">
        <authorList>
            <person name="Hao L."/>
        </authorList>
    </citation>
    <scope>NUCLEOTIDE SEQUENCE</scope>
</reference>
<evidence type="ECO:0000256" key="1">
    <source>
        <dbReference type="ARBA" id="ARBA00004141"/>
    </source>
</evidence>
<dbReference type="InterPro" id="IPR052902">
    <property type="entry name" value="ABC-2_transporter"/>
</dbReference>
<evidence type="ECO:0000259" key="6">
    <source>
        <dbReference type="PROSITE" id="PS51012"/>
    </source>
</evidence>
<dbReference type="InterPro" id="IPR047817">
    <property type="entry name" value="ABC2_TM_bact-type"/>
</dbReference>
<dbReference type="PROSITE" id="PS51012">
    <property type="entry name" value="ABC_TM2"/>
    <property type="match status" value="1"/>
</dbReference>
<dbReference type="PANTHER" id="PTHR43027:SF1">
    <property type="entry name" value="DOXORUBICIN RESISTANCE ABC TRANSPORTER PERMEASE PROTEIN DRRC-RELATED"/>
    <property type="match status" value="1"/>
</dbReference>
<dbReference type="InterPro" id="IPR000412">
    <property type="entry name" value="ABC_2_transport"/>
</dbReference>
<comment type="subcellular location">
    <subcellularLocation>
        <location evidence="1">Membrane</location>
        <topology evidence="1">Multi-pass membrane protein</topology>
    </subcellularLocation>
</comment>
<dbReference type="PIRSF" id="PIRSF006648">
    <property type="entry name" value="DrrB"/>
    <property type="match status" value="1"/>
</dbReference>
<feature type="transmembrane region" description="Helical" evidence="5">
    <location>
        <begin position="89"/>
        <end position="112"/>
    </location>
</feature>
<evidence type="ECO:0000313" key="7">
    <source>
        <dbReference type="EMBL" id="VFU13474.1"/>
    </source>
</evidence>
<keyword evidence="3 5" id="KW-1133">Transmembrane helix</keyword>
<gene>
    <name evidence="7" type="ORF">SCFA_190028</name>
</gene>
<dbReference type="EMBL" id="CAADRM010000080">
    <property type="protein sequence ID" value="VFU13474.1"/>
    <property type="molecule type" value="Genomic_DNA"/>
</dbReference>
<keyword evidence="4 5" id="KW-0472">Membrane</keyword>
<protein>
    <submittedName>
        <fullName evidence="7">Transport permease protein</fullName>
    </submittedName>
</protein>
<dbReference type="PANTHER" id="PTHR43027">
    <property type="entry name" value="DOXORUBICIN RESISTANCE ABC TRANSPORTER PERMEASE PROTEIN DRRC-RELATED"/>
    <property type="match status" value="1"/>
</dbReference>
<organism evidence="7">
    <name type="scientific">anaerobic digester metagenome</name>
    <dbReference type="NCBI Taxonomy" id="1263854"/>
    <lineage>
        <taxon>unclassified sequences</taxon>
        <taxon>metagenomes</taxon>
        <taxon>ecological metagenomes</taxon>
    </lineage>
</organism>
<evidence type="ECO:0000256" key="2">
    <source>
        <dbReference type="ARBA" id="ARBA00022692"/>
    </source>
</evidence>
<evidence type="ECO:0000256" key="3">
    <source>
        <dbReference type="ARBA" id="ARBA00022989"/>
    </source>
</evidence>
<feature type="transmembrane region" description="Helical" evidence="5">
    <location>
        <begin position="143"/>
        <end position="165"/>
    </location>
</feature>
<dbReference type="Pfam" id="PF01061">
    <property type="entry name" value="ABC2_membrane"/>
    <property type="match status" value="1"/>
</dbReference>
<keyword evidence="2 5" id="KW-0812">Transmembrane</keyword>
<sequence length="267" mass="29510">MNLNRVSAIVLRQFYLIRGSFSRVVPLFAWVAIDIVLWGFITKYLNIVTASGLNFVPILLGAVLFWDFFIRVMQGVTMAFFEDVWSRNFLNFFATPLSIAEYLGGLVLSSIITSSIGLVVMLVLATLVFGLSFFIFGLAIFPFLLVLFLFGIALGIFASAMVLRLGPSAEWFVWPVPALLSPFAGVFYPLSTLPGWMQYVSYLLPPSYVFESMRSIISGGSASDEALLLSGGLAVLYILLAGLFFTRTFRHAVRTGLLARYSAENVA</sequence>
<proteinExistence type="predicted"/>
<feature type="transmembrane region" description="Helical" evidence="5">
    <location>
        <begin position="118"/>
        <end position="136"/>
    </location>
</feature>
<accession>A0A485LY35</accession>
<evidence type="ECO:0000256" key="5">
    <source>
        <dbReference type="SAM" id="Phobius"/>
    </source>
</evidence>
<dbReference type="GO" id="GO:0140359">
    <property type="term" value="F:ABC-type transporter activity"/>
    <property type="evidence" value="ECO:0007669"/>
    <property type="project" value="InterPro"/>
</dbReference>